<dbReference type="Proteomes" id="UP000752012">
    <property type="component" value="Unassembled WGS sequence"/>
</dbReference>
<protein>
    <submittedName>
        <fullName evidence="1">Uncharacterized protein</fullName>
    </submittedName>
</protein>
<dbReference type="RefSeq" id="WP_168005566.1">
    <property type="nucleotide sequence ID" value="NZ_JAATHJ010000006.1"/>
</dbReference>
<dbReference type="AlphaFoldDB" id="A0A969PN05"/>
<dbReference type="EMBL" id="JAATHJ010000006">
    <property type="protein sequence ID" value="NJP37197.1"/>
    <property type="molecule type" value="Genomic_DNA"/>
</dbReference>
<evidence type="ECO:0000313" key="2">
    <source>
        <dbReference type="Proteomes" id="UP000752012"/>
    </source>
</evidence>
<proteinExistence type="predicted"/>
<evidence type="ECO:0000313" key="1">
    <source>
        <dbReference type="EMBL" id="NJP37197.1"/>
    </source>
</evidence>
<name>A0A969PN05_9BACI</name>
<sequence>MGYQDRSILTDANGLPIPQMWDEESDQFIPYPKVSDVKLTGRNVIKRRIIDQQEIRNTSSFASDKIDTSDFQSFSIYARSTLDQDVKLIPIKENEGTGRTALNVWDGEMFKLYGWSSNDIHAKIPGNTLIYHLDNVFPEIIAMPNFSIQARCDTAPTSGFIVVWIEGVPA</sequence>
<gene>
    <name evidence="1" type="ORF">HCN83_06295</name>
</gene>
<accession>A0A969PN05</accession>
<keyword evidence="2" id="KW-1185">Reference proteome</keyword>
<organism evidence="1 2">
    <name type="scientific">Alkalicoccus luteus</name>
    <dbReference type="NCBI Taxonomy" id="1237094"/>
    <lineage>
        <taxon>Bacteria</taxon>
        <taxon>Bacillati</taxon>
        <taxon>Bacillota</taxon>
        <taxon>Bacilli</taxon>
        <taxon>Bacillales</taxon>
        <taxon>Bacillaceae</taxon>
        <taxon>Alkalicoccus</taxon>
    </lineage>
</organism>
<comment type="caution">
    <text evidence="1">The sequence shown here is derived from an EMBL/GenBank/DDBJ whole genome shotgun (WGS) entry which is preliminary data.</text>
</comment>
<reference evidence="1 2" key="1">
    <citation type="submission" date="2020-03" db="EMBL/GenBank/DDBJ databases">
        <title>Assessment of the enzymatic potential of alkaline-tolerant lipase obtained from Bacillus luteus H11 (technogenic soil) for the bioremediation of saline soils contaminated with petroleum substances.</title>
        <authorList>
            <person name="Kalwasinska A."/>
        </authorList>
    </citation>
    <scope>NUCLEOTIDE SEQUENCE [LARGE SCALE GENOMIC DNA]</scope>
    <source>
        <strain evidence="1 2">H11</strain>
    </source>
</reference>